<feature type="non-terminal residue" evidence="1">
    <location>
        <position position="1"/>
    </location>
</feature>
<reference evidence="1" key="1">
    <citation type="submission" date="2021-02" db="EMBL/GenBank/DDBJ databases">
        <authorList>
            <person name="Nowell W R."/>
        </authorList>
    </citation>
    <scope>NUCLEOTIDE SEQUENCE</scope>
</reference>
<accession>A0A820IDN2</accession>
<comment type="caution">
    <text evidence="1">The sequence shown here is derived from an EMBL/GenBank/DDBJ whole genome shotgun (WGS) entry which is preliminary data.</text>
</comment>
<dbReference type="EMBL" id="CAJOBF010011547">
    <property type="protein sequence ID" value="CAF4307301.1"/>
    <property type="molecule type" value="Genomic_DNA"/>
</dbReference>
<evidence type="ECO:0000313" key="2">
    <source>
        <dbReference type="Proteomes" id="UP000663842"/>
    </source>
</evidence>
<proteinExistence type="predicted"/>
<organism evidence="1 2">
    <name type="scientific">Rotaria magnacalcarata</name>
    <dbReference type="NCBI Taxonomy" id="392030"/>
    <lineage>
        <taxon>Eukaryota</taxon>
        <taxon>Metazoa</taxon>
        <taxon>Spiralia</taxon>
        <taxon>Gnathifera</taxon>
        <taxon>Rotifera</taxon>
        <taxon>Eurotatoria</taxon>
        <taxon>Bdelloidea</taxon>
        <taxon>Philodinida</taxon>
        <taxon>Philodinidae</taxon>
        <taxon>Rotaria</taxon>
    </lineage>
</organism>
<evidence type="ECO:0000313" key="1">
    <source>
        <dbReference type="EMBL" id="CAF4307301.1"/>
    </source>
</evidence>
<dbReference type="AlphaFoldDB" id="A0A820IDN2"/>
<sequence length="416" mass="47246">MKKRLRINDLPPRNEQVEQHHLPTLIRPHHHQHSFNMNILKRAVSSNLPCFFIIFGASVEPKHIPSSIQVAIMLKKLFADNQIPIKELSMCVQADINQDTARQEILKTIPAAVGFSSIHYHHRQRPSYDIRFTVRSLEQYQTALLTGYRLTYCTACWKIGHMRDKCQSSVTCRKCLAPYTNGVKHSCQDIFNCAQCGGNHYSLDSICPVVKQYKEELKLVVDKALTSGAIKRSIPGKVSRPFQQHANDFPLLNQAKEMSALVVTIKALSETMIQTEKSFNDLNNRIEAQHKSTVLHCNSICAIIDTVQIMSSWVQDSVLTQWENNPCPLSNQFIPLNVLTYNVQGWGTRALEVMDLIFKVDSPVCVFTEVGELWNSFKVPHFTSFYQKGTNHSGGVMITIGKHLRATRIDTDIENT</sequence>
<dbReference type="InterPro" id="IPR036691">
    <property type="entry name" value="Endo/exonu/phosph_ase_sf"/>
</dbReference>
<protein>
    <submittedName>
        <fullName evidence="1">Uncharacterized protein</fullName>
    </submittedName>
</protein>
<name>A0A820IDN2_9BILA</name>
<dbReference type="Proteomes" id="UP000663842">
    <property type="component" value="Unassembled WGS sequence"/>
</dbReference>
<gene>
    <name evidence="1" type="ORF">UXM345_LOCUS33748</name>
</gene>
<dbReference type="SUPFAM" id="SSF56219">
    <property type="entry name" value="DNase I-like"/>
    <property type="match status" value="1"/>
</dbReference>